<dbReference type="EMBL" id="NGJX01000001">
    <property type="protein sequence ID" value="RSU05714.1"/>
    <property type="molecule type" value="Genomic_DNA"/>
</dbReference>
<organism evidence="2 3">
    <name type="scientific">Vagococcus fluvialis</name>
    <dbReference type="NCBI Taxonomy" id="2738"/>
    <lineage>
        <taxon>Bacteria</taxon>
        <taxon>Bacillati</taxon>
        <taxon>Bacillota</taxon>
        <taxon>Bacilli</taxon>
        <taxon>Lactobacillales</taxon>
        <taxon>Enterococcaceae</taxon>
        <taxon>Vagococcus</taxon>
    </lineage>
</organism>
<dbReference type="Proteomes" id="UP000288197">
    <property type="component" value="Unassembled WGS sequence"/>
</dbReference>
<dbReference type="PROSITE" id="PS51186">
    <property type="entry name" value="GNAT"/>
    <property type="match status" value="1"/>
</dbReference>
<dbReference type="GO" id="GO:0016747">
    <property type="term" value="F:acyltransferase activity, transferring groups other than amino-acyl groups"/>
    <property type="evidence" value="ECO:0007669"/>
    <property type="project" value="InterPro"/>
</dbReference>
<reference evidence="2 3" key="1">
    <citation type="submission" date="2017-05" db="EMBL/GenBank/DDBJ databases">
        <title>Vagococcus spp. assemblies.</title>
        <authorList>
            <person name="Gulvik C.A."/>
        </authorList>
    </citation>
    <scope>NUCLEOTIDE SEQUENCE [LARGE SCALE GENOMIC DNA]</scope>
    <source>
        <strain evidence="2 3">NCFB 2497</strain>
    </source>
</reference>
<protein>
    <recommendedName>
        <fullName evidence="1">N-acetyltransferase domain-containing protein</fullName>
    </recommendedName>
</protein>
<evidence type="ECO:0000313" key="2">
    <source>
        <dbReference type="EMBL" id="RSU05714.1"/>
    </source>
</evidence>
<gene>
    <name evidence="2" type="ORF">CBF32_01575</name>
</gene>
<sequence>MQLVKGIKEQEESRQSFNQLAEDTFEINFIEWYESGYWGENYIPYSLVDGKKVIANASVTKSKMIINNQSYETIQIGTVMIAENYRSKGLSKELMTEIINDYKKRVDFIYLFANETVLDFYPKFGFKRVDELSVELEAEQIEKKESLELVDFNVHQEKIEKLANNRSNSHLKSYLEGGYNLTMFYYRSVFKDGISYIKELDTYLCYEIEDEEYHLFDILSDKEISMREILNYLPLEKDSRVYCHFDVQEESMIKTKKRVPVDDDALFVLGVEEDTFKEFKLPLFNHA</sequence>
<feature type="domain" description="N-acetyltransferase" evidence="1">
    <location>
        <begin position="4"/>
        <end position="148"/>
    </location>
</feature>
<dbReference type="CDD" id="cd04301">
    <property type="entry name" value="NAT_SF"/>
    <property type="match status" value="1"/>
</dbReference>
<evidence type="ECO:0000259" key="1">
    <source>
        <dbReference type="PROSITE" id="PS51186"/>
    </source>
</evidence>
<evidence type="ECO:0000313" key="3">
    <source>
        <dbReference type="Proteomes" id="UP000288197"/>
    </source>
</evidence>
<dbReference type="Pfam" id="PF13527">
    <property type="entry name" value="Acetyltransf_9"/>
    <property type="match status" value="1"/>
</dbReference>
<accession>A0A430AEH8</accession>
<dbReference type="SUPFAM" id="SSF55729">
    <property type="entry name" value="Acyl-CoA N-acyltransferases (Nat)"/>
    <property type="match status" value="1"/>
</dbReference>
<dbReference type="AlphaFoldDB" id="A0A430AEH8"/>
<dbReference type="InterPro" id="IPR016181">
    <property type="entry name" value="Acyl_CoA_acyltransferase"/>
</dbReference>
<name>A0A430AEH8_9ENTE</name>
<dbReference type="Gene3D" id="3.40.630.30">
    <property type="match status" value="1"/>
</dbReference>
<dbReference type="InterPro" id="IPR000182">
    <property type="entry name" value="GNAT_dom"/>
</dbReference>
<keyword evidence="3" id="KW-1185">Reference proteome</keyword>
<dbReference type="OrthoDB" id="9804948at2"/>
<proteinExistence type="predicted"/>
<comment type="caution">
    <text evidence="2">The sequence shown here is derived from an EMBL/GenBank/DDBJ whole genome shotgun (WGS) entry which is preliminary data.</text>
</comment>
<dbReference type="RefSeq" id="WP_114288692.1">
    <property type="nucleotide sequence ID" value="NZ_NGJX01000001.1"/>
</dbReference>